<comment type="cofactor">
    <cofactor evidence="1">
        <name>FAD</name>
        <dbReference type="ChEBI" id="CHEBI:57692"/>
    </cofactor>
</comment>
<dbReference type="Gene3D" id="1.10.45.10">
    <property type="entry name" value="Vanillyl-alcohol Oxidase, Chain A, domain 4"/>
    <property type="match status" value="1"/>
</dbReference>
<evidence type="ECO:0000256" key="4">
    <source>
        <dbReference type="ARBA" id="ARBA00023002"/>
    </source>
</evidence>
<dbReference type="Pfam" id="PF01565">
    <property type="entry name" value="FAD_binding_4"/>
    <property type="match status" value="1"/>
</dbReference>
<keyword evidence="3" id="KW-0274">FAD</keyword>
<dbReference type="InterPro" id="IPR004113">
    <property type="entry name" value="FAD-bd_oxidored_4_C"/>
</dbReference>
<dbReference type="SUPFAM" id="SSF55103">
    <property type="entry name" value="FAD-linked oxidases, C-terminal domain"/>
    <property type="match status" value="1"/>
</dbReference>
<keyword evidence="2" id="KW-0285">Flavoprotein</keyword>
<dbReference type="InterPro" id="IPR036318">
    <property type="entry name" value="FAD-bd_PCMH-like_sf"/>
</dbReference>
<evidence type="ECO:0000256" key="1">
    <source>
        <dbReference type="ARBA" id="ARBA00001974"/>
    </source>
</evidence>
<dbReference type="InterPro" id="IPR016169">
    <property type="entry name" value="FAD-bd_PCMH_sub2"/>
</dbReference>
<dbReference type="RefSeq" id="WP_331212998.1">
    <property type="nucleotide sequence ID" value="NZ_JAZGQK010000003.1"/>
</dbReference>
<dbReference type="PANTHER" id="PTHR42934">
    <property type="entry name" value="GLYCOLATE OXIDASE SUBUNIT GLCD"/>
    <property type="match status" value="1"/>
</dbReference>
<protein>
    <submittedName>
        <fullName evidence="7">FAD-linked oxidase C-terminal domain-containing protein</fullName>
    </submittedName>
</protein>
<dbReference type="InterPro" id="IPR016171">
    <property type="entry name" value="Vanillyl_alc_oxidase_C-sub2"/>
</dbReference>
<sequence length="513" mass="53464">MTSSDDVTNGRPDEGSAGTAQGPPPRAAATIARLAAELRTRLGPDQVIDDRARLRTYECDGLAAYRVVPALVVLPHTAEECALVVRACVAADVPFVARGSGTGLSGGALPHPDGVLVVTSRLRDIREVAPGDERAVVEPGVINLAVSRAAAPYGYYYAPDPSSQQICSIGGNVAENSGGAHCLKYGFTTNHVLGLQVVTPDGELVRLGGAAPDTPGYDLVGAFVGSEGTLGIATEVTVRLVRLPESVRTLLAAFVTTDAAGAATSAIIAAGVVPAAVEMMDALAIEAAEAAVRCGYPAGAGAVLIVELDGPAVEVAAQFAEVVALCRTHGAFEVRIAADEAERALFWKGRKSAFAAVGRLSPDYIVQDGVIPRTALPEVLRRIAELAAERGIRVANVFHAGDGNLHPLVLFDETVDGQTERAEELSGAILDLCVAYGGSITGEHGVGMDKARYLPRMFTDDDLDTMQLLRCAFDPRSLANPGKIFPTPRLCGEVPGRRKGPHPLQEAGLAEVF</sequence>
<dbReference type="Gene3D" id="3.30.70.2740">
    <property type="match status" value="1"/>
</dbReference>
<evidence type="ECO:0000256" key="2">
    <source>
        <dbReference type="ARBA" id="ARBA00022630"/>
    </source>
</evidence>
<evidence type="ECO:0000259" key="6">
    <source>
        <dbReference type="PROSITE" id="PS51387"/>
    </source>
</evidence>
<evidence type="ECO:0000313" key="8">
    <source>
        <dbReference type="Proteomes" id="UP001332243"/>
    </source>
</evidence>
<dbReference type="Proteomes" id="UP001332243">
    <property type="component" value="Unassembled WGS sequence"/>
</dbReference>
<accession>A0ABU7RN29</accession>
<dbReference type="InterPro" id="IPR016166">
    <property type="entry name" value="FAD-bd_PCMH"/>
</dbReference>
<dbReference type="PROSITE" id="PS51387">
    <property type="entry name" value="FAD_PCMH"/>
    <property type="match status" value="1"/>
</dbReference>
<evidence type="ECO:0000313" key="7">
    <source>
        <dbReference type="EMBL" id="MEE6257890.1"/>
    </source>
</evidence>
<name>A0ABU7RN29_9ACTN</name>
<feature type="region of interest" description="Disordered" evidence="5">
    <location>
        <begin position="1"/>
        <end position="27"/>
    </location>
</feature>
<organism evidence="7 8">
    <name type="scientific">Plantactinospora sonchi</name>
    <dbReference type="NCBI Taxonomy" id="1544735"/>
    <lineage>
        <taxon>Bacteria</taxon>
        <taxon>Bacillati</taxon>
        <taxon>Actinomycetota</taxon>
        <taxon>Actinomycetes</taxon>
        <taxon>Micromonosporales</taxon>
        <taxon>Micromonosporaceae</taxon>
        <taxon>Plantactinospora</taxon>
    </lineage>
</organism>
<keyword evidence="8" id="KW-1185">Reference proteome</keyword>
<evidence type="ECO:0000256" key="3">
    <source>
        <dbReference type="ARBA" id="ARBA00022827"/>
    </source>
</evidence>
<evidence type="ECO:0000256" key="5">
    <source>
        <dbReference type="SAM" id="MobiDB-lite"/>
    </source>
</evidence>
<dbReference type="EMBL" id="JAZGQK010000003">
    <property type="protein sequence ID" value="MEE6257890.1"/>
    <property type="molecule type" value="Genomic_DNA"/>
</dbReference>
<dbReference type="SUPFAM" id="SSF56176">
    <property type="entry name" value="FAD-binding/transporter-associated domain-like"/>
    <property type="match status" value="1"/>
</dbReference>
<gene>
    <name evidence="7" type="ORF">V1633_05200</name>
</gene>
<reference evidence="7 8" key="1">
    <citation type="submission" date="2024-01" db="EMBL/GenBank/DDBJ databases">
        <title>Genome insights into Plantactinospora sonchi sp. nov.</title>
        <authorList>
            <person name="Wang L."/>
        </authorList>
    </citation>
    <scope>NUCLEOTIDE SEQUENCE [LARGE SCALE GENOMIC DNA]</scope>
    <source>
        <strain evidence="7 8">NEAU-QY2</strain>
    </source>
</reference>
<comment type="caution">
    <text evidence="7">The sequence shown here is derived from an EMBL/GenBank/DDBJ whole genome shotgun (WGS) entry which is preliminary data.</text>
</comment>
<dbReference type="InterPro" id="IPR051914">
    <property type="entry name" value="FAD-linked_OxidoTrans_Type4"/>
</dbReference>
<keyword evidence="4" id="KW-0560">Oxidoreductase</keyword>
<dbReference type="Gene3D" id="3.30.465.10">
    <property type="match status" value="1"/>
</dbReference>
<dbReference type="Pfam" id="PF02913">
    <property type="entry name" value="FAD-oxidase_C"/>
    <property type="match status" value="1"/>
</dbReference>
<feature type="domain" description="FAD-binding PCMH-type" evidence="6">
    <location>
        <begin position="65"/>
        <end position="243"/>
    </location>
</feature>
<dbReference type="InterPro" id="IPR006094">
    <property type="entry name" value="Oxid_FAD_bind_N"/>
</dbReference>
<dbReference type="InterPro" id="IPR016164">
    <property type="entry name" value="FAD-linked_Oxase-like_C"/>
</dbReference>
<proteinExistence type="predicted"/>
<dbReference type="PANTHER" id="PTHR42934:SF1">
    <property type="entry name" value="GLYCOLATE OXIDASE SUBUNIT GLCD"/>
    <property type="match status" value="1"/>
</dbReference>